<comment type="subcellular location">
    <subcellularLocation>
        <location evidence="8">Cell membrane</location>
        <topology evidence="8">Multi-pass membrane protein</topology>
    </subcellularLocation>
    <subcellularLocation>
        <location evidence="1">Membrane</location>
        <topology evidence="1">Multi-pass membrane protein</topology>
    </subcellularLocation>
</comment>
<evidence type="ECO:0000256" key="6">
    <source>
        <dbReference type="ARBA" id="ARBA00023136"/>
    </source>
</evidence>
<proteinExistence type="inferred from homology"/>
<evidence type="ECO:0000313" key="10">
    <source>
        <dbReference type="EMBL" id="JAS34062.1"/>
    </source>
</evidence>
<evidence type="ECO:0000256" key="4">
    <source>
        <dbReference type="ARBA" id="ARBA00022692"/>
    </source>
</evidence>
<dbReference type="Pfam" id="PF00909">
    <property type="entry name" value="Ammonium_transp"/>
    <property type="match status" value="1"/>
</dbReference>
<organism evidence="10">
    <name type="scientific">Clastoptera arizonana</name>
    <name type="common">Arizona spittle bug</name>
    <dbReference type="NCBI Taxonomy" id="38151"/>
    <lineage>
        <taxon>Eukaryota</taxon>
        <taxon>Metazoa</taxon>
        <taxon>Ecdysozoa</taxon>
        <taxon>Arthropoda</taxon>
        <taxon>Hexapoda</taxon>
        <taxon>Insecta</taxon>
        <taxon>Pterygota</taxon>
        <taxon>Neoptera</taxon>
        <taxon>Paraneoptera</taxon>
        <taxon>Hemiptera</taxon>
        <taxon>Auchenorrhyncha</taxon>
        <taxon>Cercopoidea</taxon>
        <taxon>Clastopteridae</taxon>
        <taxon>Clastoptera</taxon>
    </lineage>
</organism>
<keyword evidence="7 8" id="KW-0924">Ammonia transport</keyword>
<evidence type="ECO:0000259" key="9">
    <source>
        <dbReference type="Pfam" id="PF00909"/>
    </source>
</evidence>
<dbReference type="AlphaFoldDB" id="A0A1B6E7Z3"/>
<feature type="transmembrane region" description="Helical" evidence="8">
    <location>
        <begin position="298"/>
        <end position="318"/>
    </location>
</feature>
<feature type="transmembrane region" description="Helical" evidence="8">
    <location>
        <begin position="206"/>
        <end position="223"/>
    </location>
</feature>
<evidence type="ECO:0000256" key="8">
    <source>
        <dbReference type="RuleBase" id="RU362002"/>
    </source>
</evidence>
<feature type="transmembrane region" description="Helical" evidence="8">
    <location>
        <begin position="60"/>
        <end position="81"/>
    </location>
</feature>
<dbReference type="InterPro" id="IPR018047">
    <property type="entry name" value="Ammonium_transpt_CS"/>
</dbReference>
<feature type="transmembrane region" description="Helical" evidence="8">
    <location>
        <begin position="364"/>
        <end position="389"/>
    </location>
</feature>
<dbReference type="GO" id="GO:0008519">
    <property type="term" value="F:ammonium channel activity"/>
    <property type="evidence" value="ECO:0007669"/>
    <property type="project" value="InterPro"/>
</dbReference>
<dbReference type="PANTHER" id="PTHR11730:SF6">
    <property type="entry name" value="AMMONIUM TRANSPORTER"/>
    <property type="match status" value="1"/>
</dbReference>
<keyword evidence="6 8" id="KW-0472">Membrane</keyword>
<dbReference type="InterPro" id="IPR001905">
    <property type="entry name" value="Ammonium_transpt"/>
</dbReference>
<dbReference type="Gene3D" id="1.10.3430.10">
    <property type="entry name" value="Ammonium transporter AmtB like domains"/>
    <property type="match status" value="1"/>
</dbReference>
<feature type="transmembrane region" description="Helical" evidence="8">
    <location>
        <begin position="243"/>
        <end position="262"/>
    </location>
</feature>
<name>A0A1B6E7Z3_9HEMI</name>
<feature type="transmembrane region" description="Helical" evidence="8">
    <location>
        <begin position="101"/>
        <end position="121"/>
    </location>
</feature>
<dbReference type="SUPFAM" id="SSF111352">
    <property type="entry name" value="Ammonium transporter"/>
    <property type="match status" value="1"/>
</dbReference>
<feature type="transmembrane region" description="Helical" evidence="8">
    <location>
        <begin position="166"/>
        <end position="186"/>
    </location>
</feature>
<dbReference type="InterPro" id="IPR024041">
    <property type="entry name" value="NH4_transpt_AmtB-like_dom"/>
</dbReference>
<evidence type="ECO:0000256" key="2">
    <source>
        <dbReference type="ARBA" id="ARBA00005887"/>
    </source>
</evidence>
<dbReference type="InterPro" id="IPR029020">
    <property type="entry name" value="Ammonium/urea_transptr"/>
</dbReference>
<dbReference type="PROSITE" id="PS01219">
    <property type="entry name" value="AMMONIUM_TRANSP"/>
    <property type="match status" value="1"/>
</dbReference>
<reference evidence="10" key="1">
    <citation type="submission" date="2015-12" db="EMBL/GenBank/DDBJ databases">
        <title>De novo transcriptome assembly of four potential Pierce s Disease insect vectors from Arizona vineyards.</title>
        <authorList>
            <person name="Tassone E.E."/>
        </authorList>
    </citation>
    <scope>NUCLEOTIDE SEQUENCE</scope>
</reference>
<dbReference type="NCBIfam" id="TIGR00836">
    <property type="entry name" value="amt"/>
    <property type="match status" value="1"/>
</dbReference>
<comment type="caution">
    <text evidence="8">Lacks conserved residue(s) required for the propagation of feature annotation.</text>
</comment>
<feature type="transmembrane region" description="Helical" evidence="8">
    <location>
        <begin position="128"/>
        <end position="146"/>
    </location>
</feature>
<dbReference type="EMBL" id="GEDC01003236">
    <property type="protein sequence ID" value="JAS34062.1"/>
    <property type="molecule type" value="Transcribed_RNA"/>
</dbReference>
<protein>
    <recommendedName>
        <fullName evidence="8">Ammonium transporter</fullName>
    </recommendedName>
</protein>
<gene>
    <name evidence="10" type="ORF">g.6049</name>
</gene>
<evidence type="ECO:0000256" key="5">
    <source>
        <dbReference type="ARBA" id="ARBA00022989"/>
    </source>
</evidence>
<accession>A0A1B6E7Z3</accession>
<evidence type="ECO:0000256" key="3">
    <source>
        <dbReference type="ARBA" id="ARBA00022448"/>
    </source>
</evidence>
<evidence type="ECO:0000256" key="7">
    <source>
        <dbReference type="ARBA" id="ARBA00023177"/>
    </source>
</evidence>
<evidence type="ECO:0000256" key="1">
    <source>
        <dbReference type="ARBA" id="ARBA00004141"/>
    </source>
</evidence>
<dbReference type="GO" id="GO:0097272">
    <property type="term" value="P:ammonium homeostasis"/>
    <property type="evidence" value="ECO:0007669"/>
    <property type="project" value="TreeGrafter"/>
</dbReference>
<feature type="domain" description="Ammonium transporter AmtB-like" evidence="9">
    <location>
        <begin position="25"/>
        <end position="416"/>
    </location>
</feature>
<dbReference type="PANTHER" id="PTHR11730">
    <property type="entry name" value="AMMONIUM TRANSPORTER"/>
    <property type="match status" value="1"/>
</dbReference>
<keyword evidence="4 8" id="KW-0812">Transmembrane</keyword>
<feature type="transmembrane region" description="Helical" evidence="8">
    <location>
        <begin position="330"/>
        <end position="352"/>
    </location>
</feature>
<sequence length="467" mass="50370">MEYRNTSSILTRIQNLENNVDDFFLISNGITVSFMQAGFACLEAGCVNSKNVTNIIMKNVLDTFLCAIGYWLIGYSLAYSPGNAFMGYSHWAGFGVEDSSMAFWFYQFIFAATAATIISGAVAERCNFIAYIVYSSVVSGFVYPIVSHWVWAEDGWLNKLGFVDFAGSSAVHLLAGVCSLVAAILLGPRIGRFENGKVVDKPGHSIPLIGIGGLILISGFMAFNCGSLHQISKPKSGEITARIIINTVMGGGGASIIILILCKTGLIGVSKWTFTTTLNATITGMVSVAAGANQLTTIGALLTGMCACFVYLLIRQTLIYFEIDDPLESVAVHLGGGLFGVISVSFFTRSGFMYGGRKKAADILFYNFIGAIAIIAWSGALSIILFGALKLTGYLRVSETVELEGLDITEHNEPAYPAQGWHRSPSLVSNYNINTAHLNQPTEILSRKSQDSSTVDISSDEFKNYKS</sequence>
<keyword evidence="3 8" id="KW-0813">Transport</keyword>
<keyword evidence="5 8" id="KW-1133">Transmembrane helix</keyword>
<dbReference type="GO" id="GO:0005886">
    <property type="term" value="C:plasma membrane"/>
    <property type="evidence" value="ECO:0007669"/>
    <property type="project" value="UniProtKB-SubCell"/>
</dbReference>
<comment type="similarity">
    <text evidence="2 8">Belongs to the ammonia transporter channel (TC 1.A.11.2) family.</text>
</comment>